<feature type="compositionally biased region" description="Low complexity" evidence="1">
    <location>
        <begin position="1"/>
        <end position="16"/>
    </location>
</feature>
<evidence type="ECO:0000313" key="3">
    <source>
        <dbReference type="EMBL" id="THH14298.1"/>
    </source>
</evidence>
<dbReference type="OrthoDB" id="2142040at2759"/>
<comment type="caution">
    <text evidence="3">The sequence shown here is derived from an EMBL/GenBank/DDBJ whole genome shotgun (WGS) entry which is preliminary data.</text>
</comment>
<name>A0A4S4LRM4_9AGAM</name>
<sequence>MGNTNSRSRANSSTTHSYRHLPAAGASPELRRARSEAHAQKKPDSLSEYYAKLKDSRASGGLLEPPPSYDQSQTDPQVSAGPSRSRRSRRSHLEYIQTPLRQESMEDALQTLSQYDTVLIVDDSGSMAGSLWREATNALSKLASIAAQYDTDGINIHFINDWRSGIGIKRAEEVQQLFLGVSPRGATPLGRKLEYLTSVYLEKLENAKREGGVRAVMETCKPMNYVVITDGQPTDDVVGPIKNLAQRLDQGNFSLTQVGIQFLQIGTDAQATKFLKSLDDDLQKVYHIRDIVDCTPYIGTLTADMITKILLGGINRRIDVEGSKSVL</sequence>
<dbReference type="PANTHER" id="PTHR34706:SF1">
    <property type="entry name" value="VWFA DOMAIN-CONTAINING PROTEIN"/>
    <property type="match status" value="1"/>
</dbReference>
<keyword evidence="4" id="KW-1185">Reference proteome</keyword>
<evidence type="ECO:0000313" key="4">
    <source>
        <dbReference type="Proteomes" id="UP000310158"/>
    </source>
</evidence>
<feature type="compositionally biased region" description="Basic and acidic residues" evidence="1">
    <location>
        <begin position="29"/>
        <end position="57"/>
    </location>
</feature>
<dbReference type="PROSITE" id="PS50234">
    <property type="entry name" value="VWFA"/>
    <property type="match status" value="1"/>
</dbReference>
<dbReference type="PANTHER" id="PTHR34706">
    <property type="entry name" value="SLR1338 PROTEIN"/>
    <property type="match status" value="1"/>
</dbReference>
<organism evidence="3 4">
    <name type="scientific">Bondarzewia mesenterica</name>
    <dbReference type="NCBI Taxonomy" id="1095465"/>
    <lineage>
        <taxon>Eukaryota</taxon>
        <taxon>Fungi</taxon>
        <taxon>Dikarya</taxon>
        <taxon>Basidiomycota</taxon>
        <taxon>Agaricomycotina</taxon>
        <taxon>Agaricomycetes</taxon>
        <taxon>Russulales</taxon>
        <taxon>Bondarzewiaceae</taxon>
        <taxon>Bondarzewia</taxon>
    </lineage>
</organism>
<dbReference type="Proteomes" id="UP000310158">
    <property type="component" value="Unassembled WGS sequence"/>
</dbReference>
<feature type="region of interest" description="Disordered" evidence="1">
    <location>
        <begin position="1"/>
        <end position="91"/>
    </location>
</feature>
<evidence type="ECO:0000259" key="2">
    <source>
        <dbReference type="PROSITE" id="PS50234"/>
    </source>
</evidence>
<dbReference type="AlphaFoldDB" id="A0A4S4LRM4"/>
<feature type="compositionally biased region" description="Polar residues" evidence="1">
    <location>
        <begin position="69"/>
        <end position="82"/>
    </location>
</feature>
<dbReference type="Pfam" id="PF00092">
    <property type="entry name" value="VWA"/>
    <property type="match status" value="1"/>
</dbReference>
<evidence type="ECO:0000256" key="1">
    <source>
        <dbReference type="SAM" id="MobiDB-lite"/>
    </source>
</evidence>
<dbReference type="Gene3D" id="3.40.50.410">
    <property type="entry name" value="von Willebrand factor, type A domain"/>
    <property type="match status" value="1"/>
</dbReference>
<dbReference type="EMBL" id="SGPL01000287">
    <property type="protein sequence ID" value="THH14298.1"/>
    <property type="molecule type" value="Genomic_DNA"/>
</dbReference>
<protein>
    <recommendedName>
        <fullName evidence="2">VWFA domain-containing protein</fullName>
    </recommendedName>
</protein>
<feature type="domain" description="VWFA" evidence="2">
    <location>
        <begin position="116"/>
        <end position="309"/>
    </location>
</feature>
<accession>A0A4S4LRM4</accession>
<reference evidence="3 4" key="1">
    <citation type="submission" date="2019-02" db="EMBL/GenBank/DDBJ databases">
        <title>Genome sequencing of the rare red list fungi Bondarzewia mesenterica.</title>
        <authorList>
            <person name="Buettner E."/>
            <person name="Kellner H."/>
        </authorList>
    </citation>
    <scope>NUCLEOTIDE SEQUENCE [LARGE SCALE GENOMIC DNA]</scope>
    <source>
        <strain evidence="3 4">DSM 108281</strain>
    </source>
</reference>
<dbReference type="InterPro" id="IPR036465">
    <property type="entry name" value="vWFA_dom_sf"/>
</dbReference>
<gene>
    <name evidence="3" type="ORF">EW146_g6008</name>
</gene>
<dbReference type="SUPFAM" id="SSF53300">
    <property type="entry name" value="vWA-like"/>
    <property type="match status" value="1"/>
</dbReference>
<proteinExistence type="predicted"/>
<dbReference type="InterPro" id="IPR002035">
    <property type="entry name" value="VWF_A"/>
</dbReference>